<evidence type="ECO:0000313" key="2">
    <source>
        <dbReference type="EMBL" id="KAH8008641.1"/>
    </source>
</evidence>
<accession>A0A9J6D3J6</accession>
<evidence type="ECO:0000256" key="1">
    <source>
        <dbReference type="SAM" id="MobiDB-lite"/>
    </source>
</evidence>
<feature type="compositionally biased region" description="Polar residues" evidence="1">
    <location>
        <begin position="123"/>
        <end position="132"/>
    </location>
</feature>
<dbReference type="VEuPathDB" id="VectorBase:LOC119162178"/>
<dbReference type="Proteomes" id="UP000821866">
    <property type="component" value="Chromosome 9"/>
</dbReference>
<proteinExistence type="predicted"/>
<dbReference type="AlphaFoldDB" id="A0A9J6D3J6"/>
<gene>
    <name evidence="2" type="ORF">HPB51_000372</name>
</gene>
<name>A0A9J6D3J6_RHIMP</name>
<reference evidence="2" key="2">
    <citation type="submission" date="2021-09" db="EMBL/GenBank/DDBJ databases">
        <authorList>
            <person name="Jia N."/>
            <person name="Wang J."/>
            <person name="Shi W."/>
            <person name="Du L."/>
            <person name="Sun Y."/>
            <person name="Zhan W."/>
            <person name="Jiang J."/>
            <person name="Wang Q."/>
            <person name="Zhang B."/>
            <person name="Ji P."/>
            <person name="Sakyi L.B."/>
            <person name="Cui X."/>
            <person name="Yuan T."/>
            <person name="Jiang B."/>
            <person name="Yang W."/>
            <person name="Lam T.T.-Y."/>
            <person name="Chang Q."/>
            <person name="Ding S."/>
            <person name="Wang X."/>
            <person name="Zhu J."/>
            <person name="Ruan X."/>
            <person name="Zhao L."/>
            <person name="Wei J."/>
            <person name="Que T."/>
            <person name="Du C."/>
            <person name="Cheng J."/>
            <person name="Dai P."/>
            <person name="Han X."/>
            <person name="Huang E."/>
            <person name="Gao Y."/>
            <person name="Liu J."/>
            <person name="Shao H."/>
            <person name="Ye R."/>
            <person name="Li L."/>
            <person name="Wei W."/>
            <person name="Wang X."/>
            <person name="Wang C."/>
            <person name="Huo Q."/>
            <person name="Li W."/>
            <person name="Guo W."/>
            <person name="Chen H."/>
            <person name="Chen S."/>
            <person name="Zhou L."/>
            <person name="Zhou L."/>
            <person name="Ni X."/>
            <person name="Tian J."/>
            <person name="Zhou Y."/>
            <person name="Sheng Y."/>
            <person name="Liu T."/>
            <person name="Pan Y."/>
            <person name="Xia L."/>
            <person name="Li J."/>
            <person name="Zhao F."/>
            <person name="Cao W."/>
        </authorList>
    </citation>
    <scope>NUCLEOTIDE SEQUENCE</scope>
    <source>
        <strain evidence="2">Rmic-2018</strain>
        <tissue evidence="2">Larvae</tissue>
    </source>
</reference>
<keyword evidence="3" id="KW-1185">Reference proteome</keyword>
<feature type="region of interest" description="Disordered" evidence="1">
    <location>
        <begin position="75"/>
        <end position="132"/>
    </location>
</feature>
<reference evidence="2" key="1">
    <citation type="journal article" date="2020" name="Cell">
        <title>Large-Scale Comparative Analyses of Tick Genomes Elucidate Their Genetic Diversity and Vector Capacities.</title>
        <authorList>
            <consortium name="Tick Genome and Microbiome Consortium (TIGMIC)"/>
            <person name="Jia N."/>
            <person name="Wang J."/>
            <person name="Shi W."/>
            <person name="Du L."/>
            <person name="Sun Y."/>
            <person name="Zhan W."/>
            <person name="Jiang J.F."/>
            <person name="Wang Q."/>
            <person name="Zhang B."/>
            <person name="Ji P."/>
            <person name="Bell-Sakyi L."/>
            <person name="Cui X.M."/>
            <person name="Yuan T.T."/>
            <person name="Jiang B.G."/>
            <person name="Yang W.F."/>
            <person name="Lam T.T."/>
            <person name="Chang Q.C."/>
            <person name="Ding S.J."/>
            <person name="Wang X.J."/>
            <person name="Zhu J.G."/>
            <person name="Ruan X.D."/>
            <person name="Zhao L."/>
            <person name="Wei J.T."/>
            <person name="Ye R.Z."/>
            <person name="Que T.C."/>
            <person name="Du C.H."/>
            <person name="Zhou Y.H."/>
            <person name="Cheng J.X."/>
            <person name="Dai P.F."/>
            <person name="Guo W.B."/>
            <person name="Han X.H."/>
            <person name="Huang E.J."/>
            <person name="Li L.F."/>
            <person name="Wei W."/>
            <person name="Gao Y.C."/>
            <person name="Liu J.Z."/>
            <person name="Shao H.Z."/>
            <person name="Wang X."/>
            <person name="Wang C.C."/>
            <person name="Yang T.C."/>
            <person name="Huo Q.B."/>
            <person name="Li W."/>
            <person name="Chen H.Y."/>
            <person name="Chen S.E."/>
            <person name="Zhou L.G."/>
            <person name="Ni X.B."/>
            <person name="Tian J.H."/>
            <person name="Sheng Y."/>
            <person name="Liu T."/>
            <person name="Pan Y.S."/>
            <person name="Xia L.Y."/>
            <person name="Li J."/>
            <person name="Zhao F."/>
            <person name="Cao W.C."/>
        </authorList>
    </citation>
    <scope>NUCLEOTIDE SEQUENCE</scope>
    <source>
        <strain evidence="2">Rmic-2018</strain>
    </source>
</reference>
<evidence type="ECO:0000313" key="3">
    <source>
        <dbReference type="Proteomes" id="UP000821866"/>
    </source>
</evidence>
<comment type="caution">
    <text evidence="2">The sequence shown here is derived from an EMBL/GenBank/DDBJ whole genome shotgun (WGS) entry which is preliminary data.</text>
</comment>
<organism evidence="2 3">
    <name type="scientific">Rhipicephalus microplus</name>
    <name type="common">Cattle tick</name>
    <name type="synonym">Boophilus microplus</name>
    <dbReference type="NCBI Taxonomy" id="6941"/>
    <lineage>
        <taxon>Eukaryota</taxon>
        <taxon>Metazoa</taxon>
        <taxon>Ecdysozoa</taxon>
        <taxon>Arthropoda</taxon>
        <taxon>Chelicerata</taxon>
        <taxon>Arachnida</taxon>
        <taxon>Acari</taxon>
        <taxon>Parasitiformes</taxon>
        <taxon>Ixodida</taxon>
        <taxon>Ixodoidea</taxon>
        <taxon>Ixodidae</taxon>
        <taxon>Rhipicephalinae</taxon>
        <taxon>Rhipicephalus</taxon>
        <taxon>Boophilus</taxon>
    </lineage>
</organism>
<feature type="compositionally biased region" description="Polar residues" evidence="1">
    <location>
        <begin position="77"/>
        <end position="94"/>
    </location>
</feature>
<sequence>MSATLVKKHQQRRHHRNTLPGLWDNDVVRLNGTSWATKAKVVGSAGPRSFYVRAENNTMLRRNRRHVLTTKEPHCVKSSNDGEIANNHTPFQGVTSSATTTSPTEAQQLSHQPLRRGRLGYDQQFQQTSQRY</sequence>
<feature type="compositionally biased region" description="Low complexity" evidence="1">
    <location>
        <begin position="95"/>
        <end position="104"/>
    </location>
</feature>
<dbReference type="EMBL" id="JABSTU010000011">
    <property type="protein sequence ID" value="KAH8008641.1"/>
    <property type="molecule type" value="Genomic_DNA"/>
</dbReference>
<protein>
    <submittedName>
        <fullName evidence="2">Uncharacterized protein</fullName>
    </submittedName>
</protein>